<evidence type="ECO:0000256" key="7">
    <source>
        <dbReference type="ARBA" id="ARBA00023209"/>
    </source>
</evidence>
<keyword evidence="3" id="KW-0808">Transferase</keyword>
<keyword evidence="6" id="KW-0067">ATP-binding</keyword>
<evidence type="ECO:0000259" key="9">
    <source>
        <dbReference type="PROSITE" id="PS50146"/>
    </source>
</evidence>
<dbReference type="NCBIfam" id="TIGR00147">
    <property type="entry name" value="YegS/Rv2252/BmrU family lipid kinase"/>
    <property type="match status" value="1"/>
</dbReference>
<dbReference type="InterPro" id="IPR005218">
    <property type="entry name" value="Diacylglycerol/lipid_kinase"/>
</dbReference>
<evidence type="ECO:0000313" key="11">
    <source>
        <dbReference type="Proteomes" id="UP000287239"/>
    </source>
</evidence>
<dbReference type="RefSeq" id="WP_126780840.1">
    <property type="nucleotide sequence ID" value="NZ_CAUQJP010000021.1"/>
</dbReference>
<keyword evidence="7" id="KW-0443">Lipid metabolism</keyword>
<dbReference type="InterPro" id="IPR050187">
    <property type="entry name" value="Lipid_Phosphate_FormReg"/>
</dbReference>
<sequence>MTDFIYHLIINRNAGSGNGAQAAQAVINDLKKRQLPFETYTTDYQGHAFELTNHLLATTLKPWEEKRDLSLPFPLLVVLGGDGTLHEVINALGDFPDIPVAYLPAGSGNDFARGVAIPLLPLKALEQLLAIKEPQLVNLISYHELIQDEKGLATNNIGIGVDAAIVAKSNSSKAKATLNKFKLGSLTYLFSAISVLFKQSGFPVLIEANGQEHPFKKTFLCTTTNHPYFGGGVAIAPTADIKRPELELILVERINLFKIFHLITQLLQKKHLGSKHVHHFKSKQLRIISTTSQFGQADGEELGLRPFDMQFSTTSHLFWLA</sequence>
<evidence type="ECO:0000256" key="3">
    <source>
        <dbReference type="ARBA" id="ARBA00022679"/>
    </source>
</evidence>
<keyword evidence="7" id="KW-0594">Phospholipid biosynthesis</keyword>
<evidence type="ECO:0000256" key="6">
    <source>
        <dbReference type="ARBA" id="ARBA00022840"/>
    </source>
</evidence>
<protein>
    <submittedName>
        <fullName evidence="10">Diacylglycerol kinase</fullName>
    </submittedName>
</protein>
<feature type="domain" description="DAGKc" evidence="9">
    <location>
        <begin position="1"/>
        <end position="145"/>
    </location>
</feature>
<evidence type="ECO:0000313" key="10">
    <source>
        <dbReference type="EMBL" id="RST94363.1"/>
    </source>
</evidence>
<dbReference type="EMBL" id="NGJU01000015">
    <property type="protein sequence ID" value="RST94363.1"/>
    <property type="molecule type" value="Genomic_DNA"/>
</dbReference>
<dbReference type="InterPro" id="IPR045540">
    <property type="entry name" value="YegS/DAGK_C"/>
</dbReference>
<dbReference type="Pfam" id="PF00781">
    <property type="entry name" value="DAGK_cat"/>
    <property type="match status" value="1"/>
</dbReference>
<keyword evidence="8" id="KW-1208">Phospholipid metabolism</keyword>
<dbReference type="Proteomes" id="UP000287239">
    <property type="component" value="Unassembled WGS sequence"/>
</dbReference>
<dbReference type="InterPro" id="IPR001206">
    <property type="entry name" value="Diacylglycerol_kinase_cat_dom"/>
</dbReference>
<dbReference type="Gene3D" id="2.60.200.40">
    <property type="match status" value="1"/>
</dbReference>
<evidence type="ECO:0000256" key="4">
    <source>
        <dbReference type="ARBA" id="ARBA00022741"/>
    </source>
</evidence>
<dbReference type="SMART" id="SM00046">
    <property type="entry name" value="DAGKc"/>
    <property type="match status" value="1"/>
</dbReference>
<dbReference type="GO" id="GO:0016301">
    <property type="term" value="F:kinase activity"/>
    <property type="evidence" value="ECO:0007669"/>
    <property type="project" value="UniProtKB-KW"/>
</dbReference>
<gene>
    <name evidence="10" type="ORF">CBF35_10355</name>
</gene>
<evidence type="ECO:0000256" key="8">
    <source>
        <dbReference type="ARBA" id="ARBA00023264"/>
    </source>
</evidence>
<dbReference type="AlphaFoldDB" id="A0A429ZL05"/>
<dbReference type="GO" id="GO:0005524">
    <property type="term" value="F:ATP binding"/>
    <property type="evidence" value="ECO:0007669"/>
    <property type="project" value="UniProtKB-KW"/>
</dbReference>
<dbReference type="SUPFAM" id="SSF111331">
    <property type="entry name" value="NAD kinase/diacylglycerol kinase-like"/>
    <property type="match status" value="1"/>
</dbReference>
<dbReference type="Gene3D" id="3.40.50.10330">
    <property type="entry name" value="Probable inorganic polyphosphate/atp-NAD kinase, domain 1"/>
    <property type="match status" value="1"/>
</dbReference>
<comment type="similarity">
    <text evidence="2">Belongs to the diacylglycerol/lipid kinase family.</text>
</comment>
<keyword evidence="11" id="KW-1185">Reference proteome</keyword>
<evidence type="ECO:0000256" key="5">
    <source>
        <dbReference type="ARBA" id="ARBA00022777"/>
    </source>
</evidence>
<name>A0A429ZL05_9ENTE</name>
<dbReference type="GeneID" id="98568775"/>
<dbReference type="GO" id="GO:0008654">
    <property type="term" value="P:phospholipid biosynthetic process"/>
    <property type="evidence" value="ECO:0007669"/>
    <property type="project" value="UniProtKB-KW"/>
</dbReference>
<accession>A0A429ZL05</accession>
<organism evidence="10 11">
    <name type="scientific">Vagococcus salmoninarum</name>
    <dbReference type="NCBI Taxonomy" id="2739"/>
    <lineage>
        <taxon>Bacteria</taxon>
        <taxon>Bacillati</taxon>
        <taxon>Bacillota</taxon>
        <taxon>Bacilli</taxon>
        <taxon>Lactobacillales</taxon>
        <taxon>Enterococcaceae</taxon>
        <taxon>Vagococcus</taxon>
    </lineage>
</organism>
<dbReference type="PANTHER" id="PTHR12358">
    <property type="entry name" value="SPHINGOSINE KINASE"/>
    <property type="match status" value="1"/>
</dbReference>
<keyword evidence="4" id="KW-0547">Nucleotide-binding</keyword>
<dbReference type="InterPro" id="IPR016064">
    <property type="entry name" value="NAD/diacylglycerol_kinase_sf"/>
</dbReference>
<evidence type="ECO:0000256" key="2">
    <source>
        <dbReference type="ARBA" id="ARBA00005983"/>
    </source>
</evidence>
<comment type="caution">
    <text evidence="10">The sequence shown here is derived from an EMBL/GenBank/DDBJ whole genome shotgun (WGS) entry which is preliminary data.</text>
</comment>
<dbReference type="PANTHER" id="PTHR12358:SF54">
    <property type="entry name" value="SPHINGOSINE KINASE RELATED PROTEIN"/>
    <property type="match status" value="1"/>
</dbReference>
<evidence type="ECO:0000256" key="1">
    <source>
        <dbReference type="ARBA" id="ARBA00001946"/>
    </source>
</evidence>
<dbReference type="PROSITE" id="PS50146">
    <property type="entry name" value="DAGK"/>
    <property type="match status" value="1"/>
</dbReference>
<keyword evidence="7" id="KW-0444">Lipid biosynthesis</keyword>
<dbReference type="OrthoDB" id="9786026at2"/>
<keyword evidence="5 10" id="KW-0418">Kinase</keyword>
<comment type="cofactor">
    <cofactor evidence="1">
        <name>Mg(2+)</name>
        <dbReference type="ChEBI" id="CHEBI:18420"/>
    </cofactor>
</comment>
<dbReference type="Pfam" id="PF19279">
    <property type="entry name" value="YegS_C"/>
    <property type="match status" value="1"/>
</dbReference>
<reference evidence="10 11" key="1">
    <citation type="submission" date="2017-05" db="EMBL/GenBank/DDBJ databases">
        <title>Vagococcus spp. assemblies.</title>
        <authorList>
            <person name="Gulvik C.A."/>
        </authorList>
    </citation>
    <scope>NUCLEOTIDE SEQUENCE [LARGE SCALE GENOMIC DNA]</scope>
    <source>
        <strain evidence="10 11">NCFB 2777</strain>
    </source>
</reference>
<dbReference type="InterPro" id="IPR017438">
    <property type="entry name" value="ATP-NAD_kinase_N"/>
</dbReference>
<proteinExistence type="inferred from homology"/>